<evidence type="ECO:0000256" key="7">
    <source>
        <dbReference type="ARBA" id="ARBA00023242"/>
    </source>
</evidence>
<keyword evidence="6" id="KW-0804">Transcription</keyword>
<dbReference type="PANTHER" id="PTHR31001">
    <property type="entry name" value="UNCHARACTERIZED TRANSCRIPTIONAL REGULATORY PROTEIN"/>
    <property type="match status" value="1"/>
</dbReference>
<evidence type="ECO:0000256" key="4">
    <source>
        <dbReference type="ARBA" id="ARBA00023015"/>
    </source>
</evidence>
<dbReference type="CDD" id="cd12148">
    <property type="entry name" value="fungal_TF_MHR"/>
    <property type="match status" value="1"/>
</dbReference>
<dbReference type="Gene3D" id="4.10.240.10">
    <property type="entry name" value="Zn(2)-C6 fungal-type DNA-binding domain"/>
    <property type="match status" value="1"/>
</dbReference>
<dbReference type="GO" id="GO:0005634">
    <property type="term" value="C:nucleus"/>
    <property type="evidence" value="ECO:0007669"/>
    <property type="project" value="UniProtKB-SubCell"/>
</dbReference>
<dbReference type="Pfam" id="PF04082">
    <property type="entry name" value="Fungal_trans"/>
    <property type="match status" value="1"/>
</dbReference>
<name>A0A0F8UM92_9EURO</name>
<dbReference type="GO" id="GO:0003677">
    <property type="term" value="F:DNA binding"/>
    <property type="evidence" value="ECO:0007669"/>
    <property type="project" value="UniProtKB-KW"/>
</dbReference>
<dbReference type="SMART" id="SM00906">
    <property type="entry name" value="Fungal_trans"/>
    <property type="match status" value="1"/>
</dbReference>
<evidence type="ECO:0000256" key="5">
    <source>
        <dbReference type="ARBA" id="ARBA00023125"/>
    </source>
</evidence>
<sequence>MQASVEKSAVVSKPYGPNRKPRVPLSCGPCRIRKQKCNRQQPCQNCIVRNQPGACTFVGSQNRTAPSRSPAENMQVRINRLETLVTSLVPRGDEKHGASSFSNLSPVRTPEITPPRQIQRGHGMLNVDGERSFYLGATHWSDVLHELNALKTSWGQIQEEHDEVTLRTSLAYAGMEGPTPSLLCGSVKLATIAELLATIPPKPTVDKLIARFFDEHRSPVPSLHILHQPTFLQQYEEHWRTPSSTKVMWLGLLFSILSLSMLSYGLSRDEPPEYEGISQSLSELYRQRTSQCLMMADITKYLPYTVETLIYHGFAEQLSKKPSNAGGWILQGALVRVAIQMGYHRDPSHFPNISVFDGEMRRRIWCFILTSDAVSSFTVGLPNMIRSVDHDAAEPRNIYDWELNEEMTTLPRSRPLSEETPVSYLIVKSRVLRPLAAVTDFVCSLQADSYAAALQVDTQLCEAHSQIPHRFRMRGLEDTITDSYSTVTRSIQLEFEFHQGICVLHRRFLAPGRLDRRYALSRERCLESAMALLNLQNILYGLAKSAGPVDVSGSGHRVHSTHQGFILPAVILCLDLRCKPKGVSESSSPGSQGRDVHHDAVLKALWRCYRIWSDARDYSSETRKVFLVLSRLMHGLGIGDTKDGFPVAQRAAPPSPVSIEGFAVPARDPLSSQNEGPHPAEMEIDWTAWDSFFEESSFEEVYGAFQFADDGLDKVNPFCSLPLFDTVAALTIAMDAFEYNANPGRVVFGSGTIHKLPEEIARLNKKAPLILSTPRQVVRAENLKAVLNGQVAGIFTEATMHTPTHVTDRAVEYAKAQNADVVVSIGGGSTIGLGKAISVRTGLPHICIPTTYAGSEMTPILGETADGVKKTRSDPTILPGTVIYDVELTMSLPAATSATSGVNAIAHAGRFLGFF</sequence>
<dbReference type="SUPFAM" id="SSF56796">
    <property type="entry name" value="Dehydroquinate synthase-like"/>
    <property type="match status" value="1"/>
</dbReference>
<reference evidence="10 11" key="1">
    <citation type="submission" date="2015-02" db="EMBL/GenBank/DDBJ databases">
        <title>Draft Genome Sequences of Two Closely-Related Aflatoxigenic Aspergillus Species Obtained from the Cote d'Ivoire.</title>
        <authorList>
            <person name="Moore G.G."/>
            <person name="Beltz S.B."/>
            <person name="Mack B.M."/>
        </authorList>
    </citation>
    <scope>NUCLEOTIDE SEQUENCE [LARGE SCALE GENOMIC DNA]</scope>
    <source>
        <strain evidence="10 11">SRRC1468</strain>
    </source>
</reference>
<dbReference type="GO" id="GO:0008270">
    <property type="term" value="F:zinc ion binding"/>
    <property type="evidence" value="ECO:0007669"/>
    <property type="project" value="InterPro"/>
</dbReference>
<dbReference type="InterPro" id="IPR001670">
    <property type="entry name" value="ADH_Fe/GldA"/>
</dbReference>
<dbReference type="InterPro" id="IPR036864">
    <property type="entry name" value="Zn2-C6_fun-type_DNA-bd_sf"/>
</dbReference>
<dbReference type="Pfam" id="PF00465">
    <property type="entry name" value="Fe-ADH"/>
    <property type="match status" value="1"/>
</dbReference>
<dbReference type="SMART" id="SM00066">
    <property type="entry name" value="GAL4"/>
    <property type="match status" value="1"/>
</dbReference>
<evidence type="ECO:0000259" key="9">
    <source>
        <dbReference type="PROSITE" id="PS50048"/>
    </source>
</evidence>
<dbReference type="InterPro" id="IPR001138">
    <property type="entry name" value="Zn2Cys6_DnaBD"/>
</dbReference>
<dbReference type="InterPro" id="IPR007219">
    <property type="entry name" value="XnlR_reg_dom"/>
</dbReference>
<feature type="region of interest" description="Disordered" evidence="8">
    <location>
        <begin position="1"/>
        <end position="23"/>
    </location>
</feature>
<dbReference type="EMBL" id="JZBS01004138">
    <property type="protein sequence ID" value="KKK11996.1"/>
    <property type="molecule type" value="Genomic_DNA"/>
</dbReference>
<dbReference type="PROSITE" id="PS50048">
    <property type="entry name" value="ZN2_CY6_FUNGAL_2"/>
    <property type="match status" value="1"/>
</dbReference>
<evidence type="ECO:0000256" key="6">
    <source>
        <dbReference type="ARBA" id="ARBA00023163"/>
    </source>
</evidence>
<dbReference type="PANTHER" id="PTHR31001:SF49">
    <property type="entry name" value="ZN(II)2CYS6 TRANSCRIPTION FACTOR (EUROFUNG)"/>
    <property type="match status" value="1"/>
</dbReference>
<feature type="domain" description="Zn(2)-C6 fungal-type" evidence="9">
    <location>
        <begin position="26"/>
        <end position="57"/>
    </location>
</feature>
<keyword evidence="5" id="KW-0238">DNA-binding</keyword>
<dbReference type="InterPro" id="IPR050613">
    <property type="entry name" value="Sec_Metabolite_Reg"/>
</dbReference>
<evidence type="ECO:0000256" key="8">
    <source>
        <dbReference type="SAM" id="MobiDB-lite"/>
    </source>
</evidence>
<keyword evidence="4" id="KW-0805">Transcription regulation</keyword>
<gene>
    <name evidence="10" type="ORF">ARAM_007313</name>
</gene>
<evidence type="ECO:0000313" key="10">
    <source>
        <dbReference type="EMBL" id="KKK11996.1"/>
    </source>
</evidence>
<dbReference type="STRING" id="308745.A0A0F8UM92"/>
<dbReference type="GO" id="GO:0016491">
    <property type="term" value="F:oxidoreductase activity"/>
    <property type="evidence" value="ECO:0007669"/>
    <property type="project" value="UniProtKB-KW"/>
</dbReference>
<accession>A0A0F8UM92</accession>
<feature type="non-terminal residue" evidence="10">
    <location>
        <position position="915"/>
    </location>
</feature>
<dbReference type="Pfam" id="PF00172">
    <property type="entry name" value="Zn_clus"/>
    <property type="match status" value="1"/>
</dbReference>
<keyword evidence="3" id="KW-0560">Oxidoreductase</keyword>
<dbReference type="PROSITE" id="PS00463">
    <property type="entry name" value="ZN2_CY6_FUNGAL_1"/>
    <property type="match status" value="1"/>
</dbReference>
<protein>
    <recommendedName>
        <fullName evidence="9">Zn(2)-C6 fungal-type domain-containing protein</fullName>
    </recommendedName>
</protein>
<dbReference type="SUPFAM" id="SSF57701">
    <property type="entry name" value="Zn2/Cys6 DNA-binding domain"/>
    <property type="match status" value="1"/>
</dbReference>
<organism evidence="10 11">
    <name type="scientific">Aspergillus rambellii</name>
    <dbReference type="NCBI Taxonomy" id="308745"/>
    <lineage>
        <taxon>Eukaryota</taxon>
        <taxon>Fungi</taxon>
        <taxon>Dikarya</taxon>
        <taxon>Ascomycota</taxon>
        <taxon>Pezizomycotina</taxon>
        <taxon>Eurotiomycetes</taxon>
        <taxon>Eurotiomycetidae</taxon>
        <taxon>Eurotiales</taxon>
        <taxon>Aspergillaceae</taxon>
        <taxon>Aspergillus</taxon>
        <taxon>Aspergillus subgen. Nidulantes</taxon>
    </lineage>
</organism>
<dbReference type="Gene3D" id="3.40.50.1970">
    <property type="match status" value="1"/>
</dbReference>
<keyword evidence="11" id="KW-1185">Reference proteome</keyword>
<keyword evidence="2" id="KW-0479">Metal-binding</keyword>
<dbReference type="AlphaFoldDB" id="A0A0F8UM92"/>
<dbReference type="GO" id="GO:0006351">
    <property type="term" value="P:DNA-templated transcription"/>
    <property type="evidence" value="ECO:0007669"/>
    <property type="project" value="InterPro"/>
</dbReference>
<evidence type="ECO:0000313" key="11">
    <source>
        <dbReference type="Proteomes" id="UP000034291"/>
    </source>
</evidence>
<evidence type="ECO:0000256" key="3">
    <source>
        <dbReference type="ARBA" id="ARBA00023002"/>
    </source>
</evidence>
<evidence type="ECO:0000256" key="1">
    <source>
        <dbReference type="ARBA" id="ARBA00004123"/>
    </source>
</evidence>
<feature type="region of interest" description="Disordered" evidence="8">
    <location>
        <begin position="92"/>
        <end position="121"/>
    </location>
</feature>
<evidence type="ECO:0000256" key="2">
    <source>
        <dbReference type="ARBA" id="ARBA00022723"/>
    </source>
</evidence>
<proteinExistence type="predicted"/>
<dbReference type="Proteomes" id="UP000034291">
    <property type="component" value="Unassembled WGS sequence"/>
</dbReference>
<dbReference type="GO" id="GO:0000981">
    <property type="term" value="F:DNA-binding transcription factor activity, RNA polymerase II-specific"/>
    <property type="evidence" value="ECO:0007669"/>
    <property type="project" value="InterPro"/>
</dbReference>
<comment type="caution">
    <text evidence="10">The sequence shown here is derived from an EMBL/GenBank/DDBJ whole genome shotgun (WGS) entry which is preliminary data.</text>
</comment>
<dbReference type="CDD" id="cd00067">
    <property type="entry name" value="GAL4"/>
    <property type="match status" value="1"/>
</dbReference>
<comment type="subcellular location">
    <subcellularLocation>
        <location evidence="1">Nucleus</location>
    </subcellularLocation>
</comment>
<keyword evidence="7" id="KW-0539">Nucleus</keyword>